<evidence type="ECO:0000256" key="7">
    <source>
        <dbReference type="ARBA" id="ARBA00022723"/>
    </source>
</evidence>
<gene>
    <name evidence="17" type="ORF">HNR21_002494</name>
</gene>
<evidence type="ECO:0000256" key="1">
    <source>
        <dbReference type="ARBA" id="ARBA00000098"/>
    </source>
</evidence>
<dbReference type="InterPro" id="IPR014782">
    <property type="entry name" value="Peptidase_M1_dom"/>
</dbReference>
<evidence type="ECO:0000256" key="3">
    <source>
        <dbReference type="ARBA" id="ARBA00010136"/>
    </source>
</evidence>
<dbReference type="InterPro" id="IPR027268">
    <property type="entry name" value="Peptidase_M4/M1_CTD_sf"/>
</dbReference>
<dbReference type="InterPro" id="IPR045357">
    <property type="entry name" value="Aminopeptidase_N-like_N"/>
</dbReference>
<evidence type="ECO:0000256" key="8">
    <source>
        <dbReference type="ARBA" id="ARBA00022801"/>
    </source>
</evidence>
<name>A0A7W3MXA9_9ACTN</name>
<keyword evidence="7" id="KW-0479">Metal-binding</keyword>
<comment type="catalytic activity">
    <reaction evidence="1">
        <text>Release of an N-terminal amino acid, Xaa-|-Yaa- from a peptide, amide or arylamide. Xaa is preferably Ala, but may be most amino acids including Pro (slow action). When a terminal hydrophobic residue is followed by a prolyl residue, the two may be released as an intact Xaa-Pro dipeptide.</text>
        <dbReference type="EC" id="3.4.11.2"/>
    </reaction>
</comment>
<keyword evidence="18" id="KW-1185">Reference proteome</keyword>
<protein>
    <recommendedName>
        <fullName evidence="5">Aminopeptidase N</fullName>
        <ecNumber evidence="4">3.4.11.2</ecNumber>
    </recommendedName>
    <alternativeName>
        <fullName evidence="11">Alanine aminopeptidase</fullName>
    </alternativeName>
    <alternativeName>
        <fullName evidence="12">Lysyl aminopeptidase</fullName>
    </alternativeName>
</protein>
<dbReference type="InterPro" id="IPR050344">
    <property type="entry name" value="Peptidase_M1_aminopeptidases"/>
</dbReference>
<reference evidence="17 18" key="1">
    <citation type="submission" date="2020-08" db="EMBL/GenBank/DDBJ databases">
        <title>Sequencing the genomes of 1000 actinobacteria strains.</title>
        <authorList>
            <person name="Klenk H.-P."/>
        </authorList>
    </citation>
    <scope>NUCLEOTIDE SEQUENCE [LARGE SCALE GENOMIC DNA]</scope>
    <source>
        <strain evidence="17 18">DSM 45823</strain>
    </source>
</reference>
<sequence length="498" mass="54165">MNTRAPFGKTSVRFTVVTAAATALALAANGGNAATQTASPASAPGSPTPAAPPSGTPSPFASLTGAAGSAGLGDEYFPSAGNGGYDALHYDVALAYRKDRSITAASVMTARATQDLGSFSLDYRGPKVSGVLVNGRPAAFARKGQELVITPDRPLVDGRTFTAEVRYAGRPQSRSSSELGSYGWIPTRDGVVTVSQPDGTPSWLPVNDHPLDKATYTFRITVPEGLRAIANGRPVEPPARRGRSATHVWQVTSPMASYLAMIAVGRFEVRQARAGGVQVITAVDPRYARHAAKLERDTIAATTWLAGLLGHYPFPTAGGVIDDPQLHYALETQERPVYAGFAPAMNFVVHETAHQWFGNSVSLKRWPDIWLNEGLATYAEWLWQEHRGKGKNTAQKIFNRYYRQPGNSVIFRPPPGRPGARELFGYSVYIRGAMTVHALRQRIGDQAFFRVLRAWAELYRHGNAQTNDLISLAERESGKQLDRLFTVWLYQKGKPKSW</sequence>
<keyword evidence="9" id="KW-0862">Zinc</keyword>
<comment type="cofactor">
    <cofactor evidence="2">
        <name>Zn(2+)</name>
        <dbReference type="ChEBI" id="CHEBI:29105"/>
    </cofactor>
</comment>
<evidence type="ECO:0000256" key="14">
    <source>
        <dbReference type="SAM" id="SignalP"/>
    </source>
</evidence>
<evidence type="ECO:0000256" key="12">
    <source>
        <dbReference type="ARBA" id="ARBA00031533"/>
    </source>
</evidence>
<feature type="domain" description="Aminopeptidase N-like N-terminal" evidence="16">
    <location>
        <begin position="89"/>
        <end position="259"/>
    </location>
</feature>
<evidence type="ECO:0000256" key="5">
    <source>
        <dbReference type="ARBA" id="ARBA00015611"/>
    </source>
</evidence>
<proteinExistence type="inferred from homology"/>
<evidence type="ECO:0000256" key="11">
    <source>
        <dbReference type="ARBA" id="ARBA00029811"/>
    </source>
</evidence>
<feature type="domain" description="Peptidase M1 membrane alanine aminopeptidase" evidence="15">
    <location>
        <begin position="345"/>
        <end position="488"/>
    </location>
</feature>
<keyword evidence="10" id="KW-0482">Metalloprotease</keyword>
<dbReference type="GO" id="GO:0006508">
    <property type="term" value="P:proteolysis"/>
    <property type="evidence" value="ECO:0007669"/>
    <property type="project" value="UniProtKB-KW"/>
</dbReference>
<dbReference type="PRINTS" id="PR00756">
    <property type="entry name" value="ALADIPTASE"/>
</dbReference>
<evidence type="ECO:0000313" key="17">
    <source>
        <dbReference type="EMBL" id="MBA9003612.1"/>
    </source>
</evidence>
<keyword evidence="6" id="KW-0645">Protease</keyword>
<comment type="similarity">
    <text evidence="3">Belongs to the peptidase M1 family.</text>
</comment>
<evidence type="ECO:0000256" key="9">
    <source>
        <dbReference type="ARBA" id="ARBA00022833"/>
    </source>
</evidence>
<dbReference type="PANTHER" id="PTHR11533">
    <property type="entry name" value="PROTEASE M1 ZINC METALLOPROTEASE"/>
    <property type="match status" value="1"/>
</dbReference>
<dbReference type="EC" id="3.4.11.2" evidence="4"/>
<dbReference type="GO" id="GO:0016285">
    <property type="term" value="F:alanyl aminopeptidase activity"/>
    <property type="evidence" value="ECO:0007669"/>
    <property type="project" value="UniProtKB-EC"/>
</dbReference>
<feature type="region of interest" description="Disordered" evidence="13">
    <location>
        <begin position="34"/>
        <end position="63"/>
    </location>
</feature>
<dbReference type="Proteomes" id="UP000539313">
    <property type="component" value="Unassembled WGS sequence"/>
</dbReference>
<comment type="caution">
    <text evidence="17">The sequence shown here is derived from an EMBL/GenBank/DDBJ whole genome shotgun (WGS) entry which is preliminary data.</text>
</comment>
<dbReference type="GO" id="GO:0008270">
    <property type="term" value="F:zinc ion binding"/>
    <property type="evidence" value="ECO:0007669"/>
    <property type="project" value="InterPro"/>
</dbReference>
<evidence type="ECO:0000256" key="4">
    <source>
        <dbReference type="ARBA" id="ARBA00012564"/>
    </source>
</evidence>
<dbReference type="SUPFAM" id="SSF63737">
    <property type="entry name" value="Leukotriene A4 hydrolase N-terminal domain"/>
    <property type="match status" value="1"/>
</dbReference>
<dbReference type="CDD" id="cd09603">
    <property type="entry name" value="M1_APN_like"/>
    <property type="match status" value="1"/>
</dbReference>
<dbReference type="GO" id="GO:0008237">
    <property type="term" value="F:metallopeptidase activity"/>
    <property type="evidence" value="ECO:0007669"/>
    <property type="project" value="UniProtKB-KW"/>
</dbReference>
<dbReference type="InterPro" id="IPR042097">
    <property type="entry name" value="Aminopeptidase_N-like_N_sf"/>
</dbReference>
<feature type="compositionally biased region" description="Low complexity" evidence="13">
    <location>
        <begin position="34"/>
        <end position="45"/>
    </location>
</feature>
<evidence type="ECO:0000256" key="6">
    <source>
        <dbReference type="ARBA" id="ARBA00022670"/>
    </source>
</evidence>
<keyword evidence="14" id="KW-0732">Signal</keyword>
<feature type="compositionally biased region" description="Pro residues" evidence="13">
    <location>
        <begin position="46"/>
        <end position="56"/>
    </location>
</feature>
<evidence type="ECO:0000256" key="13">
    <source>
        <dbReference type="SAM" id="MobiDB-lite"/>
    </source>
</evidence>
<evidence type="ECO:0000259" key="16">
    <source>
        <dbReference type="Pfam" id="PF17900"/>
    </source>
</evidence>
<feature type="signal peptide" evidence="14">
    <location>
        <begin position="1"/>
        <end position="33"/>
    </location>
</feature>
<organism evidence="17 18">
    <name type="scientific">Thermomonospora cellulosilytica</name>
    <dbReference type="NCBI Taxonomy" id="1411118"/>
    <lineage>
        <taxon>Bacteria</taxon>
        <taxon>Bacillati</taxon>
        <taxon>Actinomycetota</taxon>
        <taxon>Actinomycetes</taxon>
        <taxon>Streptosporangiales</taxon>
        <taxon>Thermomonosporaceae</taxon>
        <taxon>Thermomonospora</taxon>
    </lineage>
</organism>
<dbReference type="EMBL" id="JACJII010000001">
    <property type="protein sequence ID" value="MBA9003612.1"/>
    <property type="molecule type" value="Genomic_DNA"/>
</dbReference>
<dbReference type="AlphaFoldDB" id="A0A7W3MXA9"/>
<dbReference type="Gene3D" id="2.60.40.1730">
    <property type="entry name" value="tricorn interacting facor f3 domain"/>
    <property type="match status" value="1"/>
</dbReference>
<evidence type="ECO:0000256" key="2">
    <source>
        <dbReference type="ARBA" id="ARBA00001947"/>
    </source>
</evidence>
<keyword evidence="8" id="KW-0378">Hydrolase</keyword>
<evidence type="ECO:0000256" key="10">
    <source>
        <dbReference type="ARBA" id="ARBA00023049"/>
    </source>
</evidence>
<dbReference type="Gene3D" id="1.10.390.10">
    <property type="entry name" value="Neutral Protease Domain 2"/>
    <property type="match status" value="1"/>
</dbReference>
<dbReference type="Pfam" id="PF01433">
    <property type="entry name" value="Peptidase_M1"/>
    <property type="match status" value="1"/>
</dbReference>
<evidence type="ECO:0000313" key="18">
    <source>
        <dbReference type="Proteomes" id="UP000539313"/>
    </source>
</evidence>
<accession>A0A7W3MXA9</accession>
<dbReference type="InterPro" id="IPR001930">
    <property type="entry name" value="Peptidase_M1"/>
</dbReference>
<dbReference type="PANTHER" id="PTHR11533:SF297">
    <property type="entry name" value="AMINOPEPTIDASE N"/>
    <property type="match status" value="1"/>
</dbReference>
<dbReference type="Pfam" id="PF17900">
    <property type="entry name" value="Peptidase_M1_N"/>
    <property type="match status" value="1"/>
</dbReference>
<keyword evidence="17" id="KW-0031">Aminopeptidase</keyword>
<dbReference type="SUPFAM" id="SSF55486">
    <property type="entry name" value="Metalloproteases ('zincins'), catalytic domain"/>
    <property type="match status" value="1"/>
</dbReference>
<evidence type="ECO:0000259" key="15">
    <source>
        <dbReference type="Pfam" id="PF01433"/>
    </source>
</evidence>
<dbReference type="RefSeq" id="WP_312881003.1">
    <property type="nucleotide sequence ID" value="NZ_JACJII010000001.1"/>
</dbReference>
<feature type="chain" id="PRO_5031350105" description="Aminopeptidase N" evidence="14">
    <location>
        <begin position="34"/>
        <end position="498"/>
    </location>
</feature>